<name>A0A4Y2VLG1_ARAVE</name>
<comment type="caution">
    <text evidence="1">The sequence shown here is derived from an EMBL/GenBank/DDBJ whole genome shotgun (WGS) entry which is preliminary data.</text>
</comment>
<evidence type="ECO:0000313" key="2">
    <source>
        <dbReference type="Proteomes" id="UP000499080"/>
    </source>
</evidence>
<dbReference type="Proteomes" id="UP000499080">
    <property type="component" value="Unassembled WGS sequence"/>
</dbReference>
<organism evidence="1 2">
    <name type="scientific">Araneus ventricosus</name>
    <name type="common">Orbweaver spider</name>
    <name type="synonym">Epeira ventricosa</name>
    <dbReference type="NCBI Taxonomy" id="182803"/>
    <lineage>
        <taxon>Eukaryota</taxon>
        <taxon>Metazoa</taxon>
        <taxon>Ecdysozoa</taxon>
        <taxon>Arthropoda</taxon>
        <taxon>Chelicerata</taxon>
        <taxon>Arachnida</taxon>
        <taxon>Araneae</taxon>
        <taxon>Araneomorphae</taxon>
        <taxon>Entelegynae</taxon>
        <taxon>Araneoidea</taxon>
        <taxon>Araneidae</taxon>
        <taxon>Araneus</taxon>
    </lineage>
</organism>
<sequence>MCPQKKKSSGLRSGKRGGQALLRHIRFIVRDMYASVLATRPSCLGNMLRRQVQNDVRGDDLFMLDAFGLYSFLPLSVECHPMFH</sequence>
<dbReference type="EMBL" id="BGPR01049015">
    <property type="protein sequence ID" value="GBO26009.1"/>
    <property type="molecule type" value="Genomic_DNA"/>
</dbReference>
<accession>A0A4Y2VLG1</accession>
<proteinExistence type="predicted"/>
<keyword evidence="2" id="KW-1185">Reference proteome</keyword>
<evidence type="ECO:0000313" key="1">
    <source>
        <dbReference type="EMBL" id="GBO26009.1"/>
    </source>
</evidence>
<reference evidence="1 2" key="1">
    <citation type="journal article" date="2019" name="Sci. Rep.">
        <title>Orb-weaving spider Araneus ventricosus genome elucidates the spidroin gene catalogue.</title>
        <authorList>
            <person name="Kono N."/>
            <person name="Nakamura H."/>
            <person name="Ohtoshi R."/>
            <person name="Moran D.A.P."/>
            <person name="Shinohara A."/>
            <person name="Yoshida Y."/>
            <person name="Fujiwara M."/>
            <person name="Mori M."/>
            <person name="Tomita M."/>
            <person name="Arakawa K."/>
        </authorList>
    </citation>
    <scope>NUCLEOTIDE SEQUENCE [LARGE SCALE GENOMIC DNA]</scope>
</reference>
<dbReference type="AlphaFoldDB" id="A0A4Y2VLG1"/>
<gene>
    <name evidence="1" type="ORF">AVEN_176314_1</name>
</gene>
<protein>
    <submittedName>
        <fullName evidence="1">Uncharacterized protein</fullName>
    </submittedName>
</protein>
<feature type="non-terminal residue" evidence="1">
    <location>
        <position position="84"/>
    </location>
</feature>